<dbReference type="InterPro" id="IPR029028">
    <property type="entry name" value="Alpha/beta_knot_MTases"/>
</dbReference>
<dbReference type="AlphaFoldDB" id="A0A286H0Z9"/>
<dbReference type="EMBL" id="OCNJ01000018">
    <property type="protein sequence ID" value="SOE01421.1"/>
    <property type="molecule type" value="Genomic_DNA"/>
</dbReference>
<accession>A0A286H0Z9</accession>
<dbReference type="GO" id="GO:0003723">
    <property type="term" value="F:RNA binding"/>
    <property type="evidence" value="ECO:0007669"/>
    <property type="project" value="InterPro"/>
</dbReference>
<dbReference type="GO" id="GO:0005829">
    <property type="term" value="C:cytosol"/>
    <property type="evidence" value="ECO:0007669"/>
    <property type="project" value="TreeGrafter"/>
</dbReference>
<evidence type="ECO:0000256" key="2">
    <source>
        <dbReference type="ARBA" id="ARBA00022679"/>
    </source>
</evidence>
<dbReference type="InterPro" id="IPR029064">
    <property type="entry name" value="Ribosomal_eL30-like_sf"/>
</dbReference>
<feature type="region of interest" description="Disordered" evidence="3">
    <location>
        <begin position="1"/>
        <end position="42"/>
    </location>
</feature>
<dbReference type="GO" id="GO:0008173">
    <property type="term" value="F:RNA methyltransferase activity"/>
    <property type="evidence" value="ECO:0007669"/>
    <property type="project" value="InterPro"/>
</dbReference>
<dbReference type="SUPFAM" id="SSF75217">
    <property type="entry name" value="alpha/beta knot"/>
    <property type="match status" value="1"/>
</dbReference>
<dbReference type="RefSeq" id="WP_097281633.1">
    <property type="nucleotide sequence ID" value="NZ_OCNJ01000018.1"/>
</dbReference>
<proteinExistence type="predicted"/>
<dbReference type="PANTHER" id="PTHR46429:SF2">
    <property type="entry name" value="TRNA_RRNA METHYLTRANSFERASE"/>
    <property type="match status" value="1"/>
</dbReference>
<dbReference type="CDD" id="cd18095">
    <property type="entry name" value="SpoU-like_rRNA-MTase"/>
    <property type="match status" value="1"/>
</dbReference>
<reference evidence="5 6" key="1">
    <citation type="submission" date="2017-09" db="EMBL/GenBank/DDBJ databases">
        <authorList>
            <person name="Ehlers B."/>
            <person name="Leendertz F.H."/>
        </authorList>
    </citation>
    <scope>NUCLEOTIDE SEQUENCE [LARGE SCALE GENOMIC DNA]</scope>
    <source>
        <strain evidence="5 6">USBA 140</strain>
    </source>
</reference>
<feature type="compositionally biased region" description="Basic and acidic residues" evidence="3">
    <location>
        <begin position="33"/>
        <end position="42"/>
    </location>
</feature>
<gene>
    <name evidence="5" type="ORF">SAMN05421508_11830</name>
</gene>
<evidence type="ECO:0000313" key="5">
    <source>
        <dbReference type="EMBL" id="SOE01421.1"/>
    </source>
</evidence>
<dbReference type="InterPro" id="IPR004441">
    <property type="entry name" value="rRNA_MeTrfase_TrmH"/>
</dbReference>
<keyword evidence="1 5" id="KW-0489">Methyltransferase</keyword>
<feature type="domain" description="RNA 2-O ribose methyltransferase substrate binding" evidence="4">
    <location>
        <begin position="46"/>
        <end position="121"/>
    </location>
</feature>
<dbReference type="Proteomes" id="UP000219621">
    <property type="component" value="Unassembled WGS sequence"/>
</dbReference>
<dbReference type="Gene3D" id="3.40.1280.10">
    <property type="match status" value="1"/>
</dbReference>
<dbReference type="Pfam" id="PF00588">
    <property type="entry name" value="SpoU_methylase"/>
    <property type="match status" value="1"/>
</dbReference>
<dbReference type="InterPro" id="IPR029026">
    <property type="entry name" value="tRNA_m1G_MTases_N"/>
</dbReference>
<evidence type="ECO:0000256" key="1">
    <source>
        <dbReference type="ARBA" id="ARBA00022603"/>
    </source>
</evidence>
<keyword evidence="6" id="KW-1185">Reference proteome</keyword>
<organism evidence="5 6">
    <name type="scientific">Caenispirillum bisanense</name>
    <dbReference type="NCBI Taxonomy" id="414052"/>
    <lineage>
        <taxon>Bacteria</taxon>
        <taxon>Pseudomonadati</taxon>
        <taxon>Pseudomonadota</taxon>
        <taxon>Alphaproteobacteria</taxon>
        <taxon>Rhodospirillales</taxon>
        <taxon>Novispirillaceae</taxon>
        <taxon>Caenispirillum</taxon>
    </lineage>
</organism>
<name>A0A286H0Z9_9PROT</name>
<dbReference type="InterPro" id="IPR013123">
    <property type="entry name" value="SpoU_subst-bd"/>
</dbReference>
<evidence type="ECO:0000259" key="4">
    <source>
        <dbReference type="SMART" id="SM00967"/>
    </source>
</evidence>
<protein>
    <submittedName>
        <fullName evidence="5">RNA methyltransferase, TrmH family</fullName>
    </submittedName>
</protein>
<dbReference type="InterPro" id="IPR001537">
    <property type="entry name" value="SpoU_MeTrfase"/>
</dbReference>
<dbReference type="SUPFAM" id="SSF55315">
    <property type="entry name" value="L30e-like"/>
    <property type="match status" value="1"/>
</dbReference>
<evidence type="ECO:0000256" key="3">
    <source>
        <dbReference type="SAM" id="MobiDB-lite"/>
    </source>
</evidence>
<dbReference type="GO" id="GO:0006396">
    <property type="term" value="P:RNA processing"/>
    <property type="evidence" value="ECO:0007669"/>
    <property type="project" value="InterPro"/>
</dbReference>
<dbReference type="GO" id="GO:0032259">
    <property type="term" value="P:methylation"/>
    <property type="evidence" value="ECO:0007669"/>
    <property type="project" value="UniProtKB-KW"/>
</dbReference>
<dbReference type="PANTHER" id="PTHR46429">
    <property type="entry name" value="23S RRNA (GUANOSINE-2'-O-)-METHYLTRANSFERASE RLMB"/>
    <property type="match status" value="1"/>
</dbReference>
<keyword evidence="2 5" id="KW-0808">Transferase</keyword>
<dbReference type="OrthoDB" id="9785673at2"/>
<dbReference type="Pfam" id="PF08032">
    <property type="entry name" value="SpoU_sub_bind"/>
    <property type="match status" value="1"/>
</dbReference>
<sequence length="289" mass="31140">MPRPPRRPAGPPRPFQDGRSAAGPRRRSGPVGGREREKRDASDFVRITGLPAVAAVFERDPERVERLFFEPHLAGKVGPWSQQMAARRRPYRIVEADELAKIAGTTLNGGIVAVCRPRDVPRFDVEAAKGWAKTGKPLVMLDGIGNPHNLGAIVRTMAFFGLEHLVISDHPGQAGLSEAAHRVAEGGLEWVSLWRAERMPLVLRDLKRNWLTVGTALQDGPSPTIADLKATAKAAGRPVALVLGNEEDGLPRDTLKACEKILTLPGTGRVQSLNVAATAAILVHAFTAG</sequence>
<dbReference type="SMART" id="SM00967">
    <property type="entry name" value="SpoU_sub_bind"/>
    <property type="match status" value="1"/>
</dbReference>
<evidence type="ECO:0000313" key="6">
    <source>
        <dbReference type="Proteomes" id="UP000219621"/>
    </source>
</evidence>